<evidence type="ECO:0000256" key="1">
    <source>
        <dbReference type="ARBA" id="ARBA00009437"/>
    </source>
</evidence>
<dbReference type="InterPro" id="IPR036388">
    <property type="entry name" value="WH-like_DNA-bd_sf"/>
</dbReference>
<dbReference type="GO" id="GO:0003700">
    <property type="term" value="F:DNA-binding transcription factor activity"/>
    <property type="evidence" value="ECO:0007669"/>
    <property type="project" value="InterPro"/>
</dbReference>
<dbReference type="Gene3D" id="3.40.190.290">
    <property type="match status" value="1"/>
</dbReference>
<protein>
    <submittedName>
        <fullName evidence="6">HTH-type transcriptional regulator GltC</fullName>
    </submittedName>
</protein>
<keyword evidence="7" id="KW-1185">Reference proteome</keyword>
<dbReference type="GO" id="GO:0005829">
    <property type="term" value="C:cytosol"/>
    <property type="evidence" value="ECO:0007669"/>
    <property type="project" value="TreeGrafter"/>
</dbReference>
<comment type="caution">
    <text evidence="6">The sequence shown here is derived from an EMBL/GenBank/DDBJ whole genome shotgun (WGS) entry which is preliminary data.</text>
</comment>
<gene>
    <name evidence="6" type="primary">gltC_1</name>
    <name evidence="6" type="ORF">SRB5_01290</name>
</gene>
<accession>A0A7K0C986</accession>
<dbReference type="Pfam" id="PF00126">
    <property type="entry name" value="HTH_1"/>
    <property type="match status" value="1"/>
</dbReference>
<proteinExistence type="inferred from homology"/>
<dbReference type="InterPro" id="IPR005119">
    <property type="entry name" value="LysR_subst-bd"/>
</dbReference>
<dbReference type="AlphaFoldDB" id="A0A7K0C986"/>
<dbReference type="SUPFAM" id="SSF46785">
    <property type="entry name" value="Winged helix' DNA-binding domain"/>
    <property type="match status" value="1"/>
</dbReference>
<evidence type="ECO:0000313" key="6">
    <source>
        <dbReference type="EMBL" id="MQY10025.1"/>
    </source>
</evidence>
<sequence>MEIKQLTAIVTVAEAGSVTRAAEILHLVQPAVTRRIHALEHELGVHLFERTRHGMRPTEAGTIMVERARRALAELERARAEVRPVPGEATGTVTVGLLESSVDVLAGPLVSAVPRHHPGIQLRLMTGCSGHLQRWLDDGDLDLSLLCTPDTAPPLNARPLLRERLWAIAPASAGLRADRPVPFAEAARHPLVMPVRLSGPALRDLIDAAAVRTGAELDVVVQTNSVRLQKQLVLAGRGWTVGPRVGVAEEVAQGTISAAPLSEPEVWRSIVLGTPRSGRTTPAVEVVARELVRQVNSAVAQGRWPSAQVPGSGEAVENA</sequence>
<dbReference type="PANTHER" id="PTHR30419:SF8">
    <property type="entry name" value="NITROGEN ASSIMILATION TRANSCRIPTIONAL ACTIVATOR-RELATED"/>
    <property type="match status" value="1"/>
</dbReference>
<dbReference type="RefSeq" id="WP_153449407.1">
    <property type="nucleotide sequence ID" value="NZ_WEGJ01000001.1"/>
</dbReference>
<reference evidence="6 7" key="1">
    <citation type="submission" date="2019-10" db="EMBL/GenBank/DDBJ databases">
        <title>Streptomyces smaragdinus sp. nov. and Streptomyces fabii sp. nov., isolated from the gut of fungus growing-termite Macrotermes natalensis.</title>
        <authorList>
            <person name="Schwitalla J."/>
            <person name="Benndorf R."/>
            <person name="Martin K."/>
            <person name="De Beer W."/>
            <person name="Kaster A.-K."/>
            <person name="Vollmers J."/>
            <person name="Poulsen M."/>
            <person name="Beemelmanns C."/>
        </authorList>
    </citation>
    <scope>NUCLEOTIDE SEQUENCE [LARGE SCALE GENOMIC DNA]</scope>
    <source>
        <strain evidence="6 7">RB5</strain>
    </source>
</reference>
<dbReference type="InterPro" id="IPR050950">
    <property type="entry name" value="HTH-type_LysR_regulators"/>
</dbReference>
<keyword evidence="3" id="KW-0238">DNA-binding</keyword>
<keyword evidence="4" id="KW-0804">Transcription</keyword>
<dbReference type="InterPro" id="IPR000847">
    <property type="entry name" value="LysR_HTH_N"/>
</dbReference>
<dbReference type="FunFam" id="1.10.10.10:FF:000001">
    <property type="entry name" value="LysR family transcriptional regulator"/>
    <property type="match status" value="1"/>
</dbReference>
<evidence type="ECO:0000256" key="2">
    <source>
        <dbReference type="ARBA" id="ARBA00023015"/>
    </source>
</evidence>
<comment type="similarity">
    <text evidence="1">Belongs to the LysR transcriptional regulatory family.</text>
</comment>
<dbReference type="InterPro" id="IPR036390">
    <property type="entry name" value="WH_DNA-bd_sf"/>
</dbReference>
<evidence type="ECO:0000259" key="5">
    <source>
        <dbReference type="PROSITE" id="PS50931"/>
    </source>
</evidence>
<dbReference type="PRINTS" id="PR00039">
    <property type="entry name" value="HTHLYSR"/>
</dbReference>
<keyword evidence="2" id="KW-0805">Transcription regulation</keyword>
<dbReference type="SUPFAM" id="SSF53850">
    <property type="entry name" value="Periplasmic binding protein-like II"/>
    <property type="match status" value="1"/>
</dbReference>
<evidence type="ECO:0000313" key="7">
    <source>
        <dbReference type="Proteomes" id="UP000466345"/>
    </source>
</evidence>
<dbReference type="EMBL" id="WEGJ01000001">
    <property type="protein sequence ID" value="MQY10025.1"/>
    <property type="molecule type" value="Genomic_DNA"/>
</dbReference>
<feature type="domain" description="HTH lysR-type" evidence="5">
    <location>
        <begin position="1"/>
        <end position="58"/>
    </location>
</feature>
<dbReference type="PROSITE" id="PS50931">
    <property type="entry name" value="HTH_LYSR"/>
    <property type="match status" value="1"/>
</dbReference>
<organism evidence="6 7">
    <name type="scientific">Streptomyces smaragdinus</name>
    <dbReference type="NCBI Taxonomy" id="2585196"/>
    <lineage>
        <taxon>Bacteria</taxon>
        <taxon>Bacillati</taxon>
        <taxon>Actinomycetota</taxon>
        <taxon>Actinomycetes</taxon>
        <taxon>Kitasatosporales</taxon>
        <taxon>Streptomycetaceae</taxon>
        <taxon>Streptomyces</taxon>
    </lineage>
</organism>
<dbReference type="GO" id="GO:0003677">
    <property type="term" value="F:DNA binding"/>
    <property type="evidence" value="ECO:0007669"/>
    <property type="project" value="UniProtKB-KW"/>
</dbReference>
<dbReference type="Gene3D" id="1.10.10.10">
    <property type="entry name" value="Winged helix-like DNA-binding domain superfamily/Winged helix DNA-binding domain"/>
    <property type="match status" value="1"/>
</dbReference>
<evidence type="ECO:0000256" key="4">
    <source>
        <dbReference type="ARBA" id="ARBA00023163"/>
    </source>
</evidence>
<evidence type="ECO:0000256" key="3">
    <source>
        <dbReference type="ARBA" id="ARBA00023125"/>
    </source>
</evidence>
<dbReference type="Pfam" id="PF03466">
    <property type="entry name" value="LysR_substrate"/>
    <property type="match status" value="1"/>
</dbReference>
<name>A0A7K0C986_9ACTN</name>
<dbReference type="Proteomes" id="UP000466345">
    <property type="component" value="Unassembled WGS sequence"/>
</dbReference>
<dbReference type="OrthoDB" id="3181812at2"/>
<dbReference type="PANTHER" id="PTHR30419">
    <property type="entry name" value="HTH-TYPE TRANSCRIPTIONAL REGULATOR YBHD"/>
    <property type="match status" value="1"/>
</dbReference>